<proteinExistence type="predicted"/>
<evidence type="ECO:0000313" key="1">
    <source>
        <dbReference type="EMBL" id="CCD55226.1"/>
    </source>
</evidence>
<dbReference type="EMBL" id="FQ790354">
    <property type="protein sequence ID" value="CCD55226.1"/>
    <property type="molecule type" value="Genomic_DNA"/>
</dbReference>
<name>G2YUC8_BOTF4</name>
<dbReference type="Proteomes" id="UP000008177">
    <property type="component" value="Unplaced contigs"/>
</dbReference>
<reference evidence="2" key="1">
    <citation type="journal article" date="2011" name="PLoS Genet.">
        <title>Genomic analysis of the necrotrophic fungal pathogens Sclerotinia sclerotiorum and Botrytis cinerea.</title>
        <authorList>
            <person name="Amselem J."/>
            <person name="Cuomo C.A."/>
            <person name="van Kan J.A."/>
            <person name="Viaud M."/>
            <person name="Benito E.P."/>
            <person name="Couloux A."/>
            <person name="Coutinho P.M."/>
            <person name="de Vries R.P."/>
            <person name="Dyer P.S."/>
            <person name="Fillinger S."/>
            <person name="Fournier E."/>
            <person name="Gout L."/>
            <person name="Hahn M."/>
            <person name="Kohn L."/>
            <person name="Lapalu N."/>
            <person name="Plummer K.M."/>
            <person name="Pradier J.M."/>
            <person name="Quevillon E."/>
            <person name="Sharon A."/>
            <person name="Simon A."/>
            <person name="ten Have A."/>
            <person name="Tudzynski B."/>
            <person name="Tudzynski P."/>
            <person name="Wincker P."/>
            <person name="Andrew M."/>
            <person name="Anthouard V."/>
            <person name="Beever R.E."/>
            <person name="Beffa R."/>
            <person name="Benoit I."/>
            <person name="Bouzid O."/>
            <person name="Brault B."/>
            <person name="Chen Z."/>
            <person name="Choquer M."/>
            <person name="Collemare J."/>
            <person name="Cotton P."/>
            <person name="Danchin E.G."/>
            <person name="Da Silva C."/>
            <person name="Gautier A."/>
            <person name="Giraud C."/>
            <person name="Giraud T."/>
            <person name="Gonzalez C."/>
            <person name="Grossetete S."/>
            <person name="Guldener U."/>
            <person name="Henrissat B."/>
            <person name="Howlett B.J."/>
            <person name="Kodira C."/>
            <person name="Kretschmer M."/>
            <person name="Lappartient A."/>
            <person name="Leroch M."/>
            <person name="Levis C."/>
            <person name="Mauceli E."/>
            <person name="Neuveglise C."/>
            <person name="Oeser B."/>
            <person name="Pearson M."/>
            <person name="Poulain J."/>
            <person name="Poussereau N."/>
            <person name="Quesneville H."/>
            <person name="Rascle C."/>
            <person name="Schumacher J."/>
            <person name="Segurens B."/>
            <person name="Sexton A."/>
            <person name="Silva E."/>
            <person name="Sirven C."/>
            <person name="Soanes D.M."/>
            <person name="Talbot N.J."/>
            <person name="Templeton M."/>
            <person name="Yandava C."/>
            <person name="Yarden O."/>
            <person name="Zeng Q."/>
            <person name="Rollins J.A."/>
            <person name="Lebrun M.H."/>
            <person name="Dickman M."/>
        </authorList>
    </citation>
    <scope>NUCLEOTIDE SEQUENCE [LARGE SCALE GENOMIC DNA]</scope>
    <source>
        <strain evidence="2">T4</strain>
    </source>
</reference>
<gene>
    <name evidence="1" type="ORF">BofuT4_uP156220.1</name>
</gene>
<organism evidence="1 2">
    <name type="scientific">Botryotinia fuckeliana (strain T4)</name>
    <name type="common">Noble rot fungus</name>
    <name type="synonym">Botrytis cinerea</name>
    <dbReference type="NCBI Taxonomy" id="999810"/>
    <lineage>
        <taxon>Eukaryota</taxon>
        <taxon>Fungi</taxon>
        <taxon>Dikarya</taxon>
        <taxon>Ascomycota</taxon>
        <taxon>Pezizomycotina</taxon>
        <taxon>Leotiomycetes</taxon>
        <taxon>Helotiales</taxon>
        <taxon>Sclerotiniaceae</taxon>
        <taxon>Botrytis</taxon>
    </lineage>
</organism>
<evidence type="ECO:0000313" key="2">
    <source>
        <dbReference type="Proteomes" id="UP000008177"/>
    </source>
</evidence>
<protein>
    <submittedName>
        <fullName evidence="1">Uncharacterized protein</fullName>
    </submittedName>
</protein>
<dbReference type="AlphaFoldDB" id="G2YUC8"/>
<accession>G2YUC8</accession>
<sequence length="50" mass="5598">MPMFHHNTVNTSIGYCPQIIQCTRTRDLAIVSPSTNLGCASRKEGSEDMW</sequence>
<dbReference type="HOGENOM" id="CLU_3124869_0_0_1"/>
<dbReference type="InParanoid" id="G2YUC8"/>